<dbReference type="RefSeq" id="WP_034099411.1">
    <property type="nucleotide sequence ID" value="NZ_BCNG01000016.1"/>
</dbReference>
<evidence type="ECO:0000259" key="1">
    <source>
        <dbReference type="Pfam" id="PF13568"/>
    </source>
</evidence>
<dbReference type="KEGG" id="fpc:FPSM_02380"/>
<organism evidence="2 3">
    <name type="scientific">Flavobacterium psychrophilum</name>
    <dbReference type="NCBI Taxonomy" id="96345"/>
    <lineage>
        <taxon>Bacteria</taxon>
        <taxon>Pseudomonadati</taxon>
        <taxon>Bacteroidota</taxon>
        <taxon>Flavobacteriia</taxon>
        <taxon>Flavobacteriales</taxon>
        <taxon>Flavobacteriaceae</taxon>
        <taxon>Flavobacterium</taxon>
    </lineage>
</organism>
<feature type="domain" description="Outer membrane protein beta-barrel" evidence="1">
    <location>
        <begin position="23"/>
        <end position="170"/>
    </location>
</feature>
<reference evidence="2 3" key="1">
    <citation type="submission" date="2020-07" db="EMBL/GenBank/DDBJ databases">
        <title>Genomic characterization of Flavobacterium psychrophilum strains.</title>
        <authorList>
            <person name="Castillo D."/>
            <person name="Jorgensen J."/>
            <person name="Middelboe M."/>
        </authorList>
    </citation>
    <scope>NUCLEOTIDE SEQUENCE [LARGE SCALE GENOMIC DNA]</scope>
    <source>
        <strain evidence="2 3">FPS-R7</strain>
    </source>
</reference>
<name>A0A076P5B7_FLAPS</name>
<gene>
    <name evidence="2" type="ORF">H0H26_14200</name>
</gene>
<dbReference type="Pfam" id="PF13568">
    <property type="entry name" value="OMP_b-brl_2"/>
    <property type="match status" value="1"/>
</dbReference>
<evidence type="ECO:0000313" key="3">
    <source>
        <dbReference type="Proteomes" id="UP000596329"/>
    </source>
</evidence>
<dbReference type="Proteomes" id="UP000596329">
    <property type="component" value="Chromosome"/>
</dbReference>
<proteinExistence type="predicted"/>
<sequence>MKKLFIVAIIALLGVVQAEAQVTFKPGLRGGLNFAHFTKGDYYNDSSTNINVDKFSSKTDFYLGFYGALHLTKYYTLQPEIDYSNQGSTINYIDRNNISRDTKLNASYLSIAVINKFTFNKFNVLLGPSLDFVVDKNFHVENDVDLTFQLGAGYDITKNFGIEARIKKGIVPAYKSNNYNGVGYYSNSRADHTNVVFSLGATYTFDIK</sequence>
<dbReference type="AlphaFoldDB" id="A0A076P5B7"/>
<dbReference type="EMBL" id="CP059075">
    <property type="protein sequence ID" value="QRE03998.1"/>
    <property type="molecule type" value="Genomic_DNA"/>
</dbReference>
<evidence type="ECO:0000313" key="2">
    <source>
        <dbReference type="EMBL" id="QRE03998.1"/>
    </source>
</evidence>
<dbReference type="InterPro" id="IPR025665">
    <property type="entry name" value="Beta-barrel_OMP_2"/>
</dbReference>
<dbReference type="Gene3D" id="2.40.160.20">
    <property type="match status" value="1"/>
</dbReference>
<accession>A0A076P5B7</accession>
<protein>
    <submittedName>
        <fullName evidence="2">PorT family protein</fullName>
    </submittedName>
</protein>